<dbReference type="SUPFAM" id="SSF53474">
    <property type="entry name" value="alpha/beta-Hydrolases"/>
    <property type="match status" value="1"/>
</dbReference>
<dbReference type="OrthoDB" id="1263307at2759"/>
<gene>
    <name evidence="2" type="ORF">LSUE1_G008973</name>
</gene>
<dbReference type="EMBL" id="QGMK01002289">
    <property type="protein sequence ID" value="TVY59605.1"/>
    <property type="molecule type" value="Genomic_DNA"/>
</dbReference>
<feature type="domain" description="AB hydrolase-1" evidence="1">
    <location>
        <begin position="6"/>
        <end position="263"/>
    </location>
</feature>
<dbReference type="PANTHER" id="PTHR37017">
    <property type="entry name" value="AB HYDROLASE-1 DOMAIN-CONTAINING PROTEIN-RELATED"/>
    <property type="match status" value="1"/>
</dbReference>
<dbReference type="Pfam" id="PF12697">
    <property type="entry name" value="Abhydrolase_6"/>
    <property type="match status" value="1"/>
</dbReference>
<evidence type="ECO:0000313" key="2">
    <source>
        <dbReference type="EMBL" id="TVY59605.1"/>
    </source>
</evidence>
<dbReference type="InterPro" id="IPR029058">
    <property type="entry name" value="AB_hydrolase_fold"/>
</dbReference>
<keyword evidence="3" id="KW-1185">Reference proteome</keyword>
<protein>
    <recommendedName>
        <fullName evidence="1">AB hydrolase-1 domain-containing protein</fullName>
    </recommendedName>
</protein>
<proteinExistence type="predicted"/>
<dbReference type="PANTHER" id="PTHR37017:SF11">
    <property type="entry name" value="ESTERASE_LIPASE_THIOESTERASE DOMAIN-CONTAINING PROTEIN"/>
    <property type="match status" value="1"/>
</dbReference>
<dbReference type="Gene3D" id="3.40.50.1820">
    <property type="entry name" value="alpha/beta hydrolase"/>
    <property type="match status" value="2"/>
</dbReference>
<dbReference type="Proteomes" id="UP000469558">
    <property type="component" value="Unassembled WGS sequence"/>
</dbReference>
<evidence type="ECO:0000259" key="1">
    <source>
        <dbReference type="Pfam" id="PF12697"/>
    </source>
</evidence>
<evidence type="ECO:0000313" key="3">
    <source>
        <dbReference type="Proteomes" id="UP000469558"/>
    </source>
</evidence>
<dbReference type="AlphaFoldDB" id="A0A8T9BTC9"/>
<reference evidence="2 3" key="1">
    <citation type="submission" date="2018-05" db="EMBL/GenBank/DDBJ databases">
        <title>Genome sequencing and assembly of the regulated plant pathogen Lachnellula willkommii and related sister species for the development of diagnostic species identification markers.</title>
        <authorList>
            <person name="Giroux E."/>
            <person name="Bilodeau G."/>
        </authorList>
    </citation>
    <scope>NUCLEOTIDE SEQUENCE [LARGE SCALE GENOMIC DNA]</scope>
    <source>
        <strain evidence="2 3">CBS 268.59</strain>
    </source>
</reference>
<accession>A0A8T9BTC9</accession>
<sequence length="274" mass="30049">MGKPTFVCVPGAWHTPTSYSALAQILETHGYECILLSLPSVGCNPVTHDFSEDVAVIWKTVTALAEAGQGCYPRHTFLRRHAGKPGVGAFGERGEGSEGVGGWGGAVRLRDGHDAHRGKSQPAARGTRRICRRSWRRDFMFVSHLLASRPAHLQTSNNSFALHRKESDAISVFYNDTSPSIAAQMAAELETQSLGVFWSTVTYAPWRKTPTTFVLLENDRSFTMGYAKYLLGAARATGDHMIDTLEKCDAGHFVMVSRPDWLAGVLRRAAGERV</sequence>
<organism evidence="2 3">
    <name type="scientific">Lachnellula suecica</name>
    <dbReference type="NCBI Taxonomy" id="602035"/>
    <lineage>
        <taxon>Eukaryota</taxon>
        <taxon>Fungi</taxon>
        <taxon>Dikarya</taxon>
        <taxon>Ascomycota</taxon>
        <taxon>Pezizomycotina</taxon>
        <taxon>Leotiomycetes</taxon>
        <taxon>Helotiales</taxon>
        <taxon>Lachnaceae</taxon>
        <taxon>Lachnellula</taxon>
    </lineage>
</organism>
<name>A0A8T9BTC9_9HELO</name>
<dbReference type="InterPro" id="IPR000073">
    <property type="entry name" value="AB_hydrolase_1"/>
</dbReference>
<comment type="caution">
    <text evidence="2">The sequence shown here is derived from an EMBL/GenBank/DDBJ whole genome shotgun (WGS) entry which is preliminary data.</text>
</comment>
<dbReference type="InterPro" id="IPR052897">
    <property type="entry name" value="Sec-Metab_Biosynth_Hydrolase"/>
</dbReference>